<evidence type="ECO:0000313" key="7">
    <source>
        <dbReference type="Proteomes" id="UP000317982"/>
    </source>
</evidence>
<dbReference type="PROSITE" id="PS50977">
    <property type="entry name" value="HTH_TETR_2"/>
    <property type="match status" value="1"/>
</dbReference>
<dbReference type="Gene3D" id="1.10.10.60">
    <property type="entry name" value="Homeodomain-like"/>
    <property type="match status" value="1"/>
</dbReference>
<dbReference type="Pfam" id="PF00440">
    <property type="entry name" value="TetR_N"/>
    <property type="match status" value="1"/>
</dbReference>
<accession>A0A545AZW5</accession>
<gene>
    <name evidence="6" type="ORF">FL583_06605</name>
</gene>
<dbReference type="EMBL" id="VIRS01000003">
    <property type="protein sequence ID" value="TQS46145.1"/>
    <property type="molecule type" value="Genomic_DNA"/>
</dbReference>
<dbReference type="InterPro" id="IPR001647">
    <property type="entry name" value="HTH_TetR"/>
</dbReference>
<dbReference type="GO" id="GO:0003700">
    <property type="term" value="F:DNA-binding transcription factor activity"/>
    <property type="evidence" value="ECO:0007669"/>
    <property type="project" value="TreeGrafter"/>
</dbReference>
<feature type="domain" description="HTH tetR-type" evidence="5">
    <location>
        <begin position="16"/>
        <end position="76"/>
    </location>
</feature>
<evidence type="ECO:0000259" key="5">
    <source>
        <dbReference type="PROSITE" id="PS50977"/>
    </source>
</evidence>
<dbReference type="InterPro" id="IPR023772">
    <property type="entry name" value="DNA-bd_HTH_TetR-type_CS"/>
</dbReference>
<protein>
    <submittedName>
        <fullName evidence="6">TetR/AcrR family transcriptional regulator</fullName>
    </submittedName>
</protein>
<evidence type="ECO:0000313" key="6">
    <source>
        <dbReference type="EMBL" id="TQS46145.1"/>
    </source>
</evidence>
<keyword evidence="3" id="KW-0804">Transcription</keyword>
<reference evidence="6 7" key="1">
    <citation type="submission" date="2019-07" db="EMBL/GenBank/DDBJ databases">
        <title>Cryptosporangium phraense sp. nov., isolated from plant litter.</title>
        <authorList>
            <person name="Suriyachadkun C."/>
        </authorList>
    </citation>
    <scope>NUCLEOTIDE SEQUENCE [LARGE SCALE GENOMIC DNA]</scope>
    <source>
        <strain evidence="6 7">A-T 5661</strain>
    </source>
</reference>
<evidence type="ECO:0000256" key="1">
    <source>
        <dbReference type="ARBA" id="ARBA00023015"/>
    </source>
</evidence>
<dbReference type="InterPro" id="IPR009057">
    <property type="entry name" value="Homeodomain-like_sf"/>
</dbReference>
<keyword evidence="7" id="KW-1185">Reference proteome</keyword>
<dbReference type="RefSeq" id="WP_142703552.1">
    <property type="nucleotide sequence ID" value="NZ_VIRS01000003.1"/>
</dbReference>
<evidence type="ECO:0000256" key="3">
    <source>
        <dbReference type="ARBA" id="ARBA00023163"/>
    </source>
</evidence>
<keyword evidence="2 4" id="KW-0238">DNA-binding</keyword>
<dbReference type="OrthoDB" id="3237195at2"/>
<dbReference type="Pfam" id="PF17932">
    <property type="entry name" value="TetR_C_24"/>
    <property type="match status" value="1"/>
</dbReference>
<dbReference type="Gene3D" id="1.10.357.10">
    <property type="entry name" value="Tetracycline Repressor, domain 2"/>
    <property type="match status" value="1"/>
</dbReference>
<comment type="caution">
    <text evidence="6">The sequence shown here is derived from an EMBL/GenBank/DDBJ whole genome shotgun (WGS) entry which is preliminary data.</text>
</comment>
<name>A0A545AZW5_9ACTN</name>
<dbReference type="SUPFAM" id="SSF46689">
    <property type="entry name" value="Homeodomain-like"/>
    <property type="match status" value="1"/>
</dbReference>
<feature type="DNA-binding region" description="H-T-H motif" evidence="4">
    <location>
        <begin position="39"/>
        <end position="58"/>
    </location>
</feature>
<sequence>MSEAVKRPVGRPRRDDNSAQVVLAAAADLFATRGFDATSMRDISTAAGVQPASVYYHFRSKEALLVAIVDRAATEVADRVRRAVTADDPWARLEQACAAHLTALLHGEGAMRVLATEIPSRRSGEVHQAMLAIRDSYEQVFRDLVAALPLRPKVDRRYVRLTLLGAVNWSLIWYRPDGDSPTVIARRIVGVIRDGAANSGSGQ</sequence>
<dbReference type="GO" id="GO:0000976">
    <property type="term" value="F:transcription cis-regulatory region binding"/>
    <property type="evidence" value="ECO:0007669"/>
    <property type="project" value="TreeGrafter"/>
</dbReference>
<dbReference type="SUPFAM" id="SSF48498">
    <property type="entry name" value="Tetracyclin repressor-like, C-terminal domain"/>
    <property type="match status" value="1"/>
</dbReference>
<keyword evidence="1" id="KW-0805">Transcription regulation</keyword>
<dbReference type="PROSITE" id="PS01081">
    <property type="entry name" value="HTH_TETR_1"/>
    <property type="match status" value="1"/>
</dbReference>
<organism evidence="6 7">
    <name type="scientific">Cryptosporangium phraense</name>
    <dbReference type="NCBI Taxonomy" id="2593070"/>
    <lineage>
        <taxon>Bacteria</taxon>
        <taxon>Bacillati</taxon>
        <taxon>Actinomycetota</taxon>
        <taxon>Actinomycetes</taxon>
        <taxon>Cryptosporangiales</taxon>
        <taxon>Cryptosporangiaceae</taxon>
        <taxon>Cryptosporangium</taxon>
    </lineage>
</organism>
<dbReference type="InterPro" id="IPR036271">
    <property type="entry name" value="Tet_transcr_reg_TetR-rel_C_sf"/>
</dbReference>
<dbReference type="PANTHER" id="PTHR30055">
    <property type="entry name" value="HTH-TYPE TRANSCRIPTIONAL REGULATOR RUTR"/>
    <property type="match status" value="1"/>
</dbReference>
<dbReference type="AlphaFoldDB" id="A0A545AZW5"/>
<dbReference type="InterPro" id="IPR050109">
    <property type="entry name" value="HTH-type_TetR-like_transc_reg"/>
</dbReference>
<proteinExistence type="predicted"/>
<dbReference type="PANTHER" id="PTHR30055:SF234">
    <property type="entry name" value="HTH-TYPE TRANSCRIPTIONAL REGULATOR BETI"/>
    <property type="match status" value="1"/>
</dbReference>
<evidence type="ECO:0000256" key="2">
    <source>
        <dbReference type="ARBA" id="ARBA00023125"/>
    </source>
</evidence>
<dbReference type="Proteomes" id="UP000317982">
    <property type="component" value="Unassembled WGS sequence"/>
</dbReference>
<evidence type="ECO:0000256" key="4">
    <source>
        <dbReference type="PROSITE-ProRule" id="PRU00335"/>
    </source>
</evidence>
<dbReference type="PRINTS" id="PR00455">
    <property type="entry name" value="HTHTETR"/>
</dbReference>
<dbReference type="InParanoid" id="A0A545AZW5"/>
<dbReference type="InterPro" id="IPR041490">
    <property type="entry name" value="KstR2_TetR_C"/>
</dbReference>